<reference evidence="11 12" key="1">
    <citation type="submission" date="2024-10" db="EMBL/GenBank/DDBJ databases">
        <title>The Natural Products Discovery Center: Release of the First 8490 Sequenced Strains for Exploring Actinobacteria Biosynthetic Diversity.</title>
        <authorList>
            <person name="Kalkreuter E."/>
            <person name="Kautsar S.A."/>
            <person name="Yang D."/>
            <person name="Bader C.D."/>
            <person name="Teijaro C.N."/>
            <person name="Fluegel L."/>
            <person name="Davis C.M."/>
            <person name="Simpson J.R."/>
            <person name="Lauterbach L."/>
            <person name="Steele A.D."/>
            <person name="Gui C."/>
            <person name="Meng S."/>
            <person name="Li G."/>
            <person name="Viehrig K."/>
            <person name="Ye F."/>
            <person name="Su P."/>
            <person name="Kiefer A.F."/>
            <person name="Nichols A."/>
            <person name="Cepeda A.J."/>
            <person name="Yan W."/>
            <person name="Fan B."/>
            <person name="Jiang Y."/>
            <person name="Adhikari A."/>
            <person name="Zheng C.-J."/>
            <person name="Schuster L."/>
            <person name="Cowan T.M."/>
            <person name="Smanski M.J."/>
            <person name="Chevrette M.G."/>
            <person name="De Carvalho L.P.S."/>
            <person name="Shen B."/>
        </authorList>
    </citation>
    <scope>NUCLEOTIDE SEQUENCE [LARGE SCALE GENOMIC DNA]</scope>
    <source>
        <strain evidence="11 12">NPDC000140</strain>
    </source>
</reference>
<dbReference type="EMBL" id="JBIAZM010000001">
    <property type="protein sequence ID" value="MFF5198747.1"/>
    <property type="molecule type" value="Genomic_DNA"/>
</dbReference>
<evidence type="ECO:0000313" key="12">
    <source>
        <dbReference type="Proteomes" id="UP001602287"/>
    </source>
</evidence>
<dbReference type="GO" id="GO:0005524">
    <property type="term" value="F:ATP binding"/>
    <property type="evidence" value="ECO:0007669"/>
    <property type="project" value="UniProtKB-KW"/>
</dbReference>
<keyword evidence="12" id="KW-1185">Reference proteome</keyword>
<keyword evidence="2 8" id="KW-0812">Transmembrane</keyword>
<evidence type="ECO:0000256" key="4">
    <source>
        <dbReference type="ARBA" id="ARBA00022840"/>
    </source>
</evidence>
<evidence type="ECO:0000313" key="11">
    <source>
        <dbReference type="EMBL" id="MFF5198747.1"/>
    </source>
</evidence>
<dbReference type="InterPro" id="IPR003593">
    <property type="entry name" value="AAA+_ATPase"/>
</dbReference>
<feature type="compositionally biased region" description="Basic and acidic residues" evidence="7">
    <location>
        <begin position="993"/>
        <end position="1005"/>
    </location>
</feature>
<feature type="transmembrane region" description="Helical" evidence="8">
    <location>
        <begin position="552"/>
        <end position="577"/>
    </location>
</feature>
<dbReference type="Gene3D" id="1.20.1560.10">
    <property type="entry name" value="ABC transporter type 1, transmembrane domain"/>
    <property type="match status" value="1"/>
</dbReference>
<dbReference type="PROSITE" id="PS00211">
    <property type="entry name" value="ABC_TRANSPORTER_1"/>
    <property type="match status" value="1"/>
</dbReference>
<dbReference type="SUPFAM" id="SSF90123">
    <property type="entry name" value="ABC transporter transmembrane region"/>
    <property type="match status" value="1"/>
</dbReference>
<feature type="transmembrane region" description="Helical" evidence="8">
    <location>
        <begin position="697"/>
        <end position="725"/>
    </location>
</feature>
<dbReference type="InterPro" id="IPR036640">
    <property type="entry name" value="ABC1_TM_sf"/>
</dbReference>
<dbReference type="InterPro" id="IPR017871">
    <property type="entry name" value="ABC_transporter-like_CS"/>
</dbReference>
<feature type="domain" description="ABC transporter" evidence="9">
    <location>
        <begin position="755"/>
        <end position="987"/>
    </location>
</feature>
<dbReference type="PROSITE" id="PS50929">
    <property type="entry name" value="ABC_TM1F"/>
    <property type="match status" value="1"/>
</dbReference>
<dbReference type="Gene3D" id="3.40.50.300">
    <property type="entry name" value="P-loop containing nucleotide triphosphate hydrolases"/>
    <property type="match status" value="1"/>
</dbReference>
<dbReference type="Proteomes" id="UP001602287">
    <property type="component" value="Unassembled WGS sequence"/>
</dbReference>
<evidence type="ECO:0000256" key="1">
    <source>
        <dbReference type="ARBA" id="ARBA00004651"/>
    </source>
</evidence>
<dbReference type="PROSITE" id="PS50893">
    <property type="entry name" value="ABC_TRANSPORTER_2"/>
    <property type="match status" value="1"/>
</dbReference>
<evidence type="ECO:0000256" key="5">
    <source>
        <dbReference type="ARBA" id="ARBA00022989"/>
    </source>
</evidence>
<comment type="subcellular location">
    <subcellularLocation>
        <location evidence="1">Cell membrane</location>
        <topology evidence="1">Multi-pass membrane protein</topology>
    </subcellularLocation>
</comment>
<dbReference type="InterPro" id="IPR011527">
    <property type="entry name" value="ABC1_TM_dom"/>
</dbReference>
<dbReference type="PANTHER" id="PTHR24221:SF654">
    <property type="entry name" value="ATP-BINDING CASSETTE SUB-FAMILY B MEMBER 6"/>
    <property type="match status" value="1"/>
</dbReference>
<keyword evidence="5 8" id="KW-1133">Transmembrane helix</keyword>
<evidence type="ECO:0000256" key="7">
    <source>
        <dbReference type="SAM" id="MobiDB-lite"/>
    </source>
</evidence>
<keyword evidence="4 11" id="KW-0067">ATP-binding</keyword>
<organism evidence="11 12">
    <name type="scientific">Micromonospora parva</name>
    <dbReference type="NCBI Taxonomy" id="1464048"/>
    <lineage>
        <taxon>Bacteria</taxon>
        <taxon>Bacillati</taxon>
        <taxon>Actinomycetota</taxon>
        <taxon>Actinomycetes</taxon>
        <taxon>Micromonosporales</taxon>
        <taxon>Micromonosporaceae</taxon>
        <taxon>Micromonospora</taxon>
    </lineage>
</organism>
<keyword evidence="6 8" id="KW-0472">Membrane</keyword>
<dbReference type="SMART" id="SM00382">
    <property type="entry name" value="AAA"/>
    <property type="match status" value="1"/>
</dbReference>
<proteinExistence type="predicted"/>
<dbReference type="Pfam" id="PF00005">
    <property type="entry name" value="ABC_tran"/>
    <property type="match status" value="1"/>
</dbReference>
<dbReference type="PANTHER" id="PTHR24221">
    <property type="entry name" value="ATP-BINDING CASSETTE SUB-FAMILY B"/>
    <property type="match status" value="1"/>
</dbReference>
<feature type="domain" description="ABC transmembrane type-1" evidence="10">
    <location>
        <begin position="444"/>
        <end position="723"/>
    </location>
</feature>
<accession>A0ABW6VQI9</accession>
<keyword evidence="3" id="KW-0547">Nucleotide-binding</keyword>
<feature type="transmembrane region" description="Helical" evidence="8">
    <location>
        <begin position="479"/>
        <end position="502"/>
    </location>
</feature>
<evidence type="ECO:0000256" key="6">
    <source>
        <dbReference type="ARBA" id="ARBA00023136"/>
    </source>
</evidence>
<comment type="caution">
    <text evidence="11">The sequence shown here is derived from an EMBL/GenBank/DDBJ whole genome shotgun (WGS) entry which is preliminary data.</text>
</comment>
<dbReference type="Pfam" id="PF00664">
    <property type="entry name" value="ABC_membrane"/>
    <property type="match status" value="1"/>
</dbReference>
<protein>
    <submittedName>
        <fullName evidence="11">ATP-binding cassette domain-containing protein</fullName>
    </submittedName>
</protein>
<dbReference type="InterPro" id="IPR003439">
    <property type="entry name" value="ABC_transporter-like_ATP-bd"/>
</dbReference>
<sequence>MSGAVEDAPAGGLSAFCSDGVRQVCRLDGPAAGWLVTDGEADLFAVRRAGMSPSRRHHVARLPAGGLVPTSTAIGAWQLILVPLPGTELRGLSRRHLSVLERHVRLGRVADEGASLRARVAATELVAAVDLVLVAVADALRRGQAPRQASTLQGREIISLAQGSAVTSTGGAWWLRSAGGQLRRNDGGPAEMSGERELLLVAERDWVVAESACAVESHGSWDLLVNGQLRSAVDQHVARLLRMVEIRIEEADAAVLGAVHRRREADAAVLAAAARRSIGVIGAGGAGGVVPLPDGEAGFDRYGRAASVLRVVTEGMGSPINEPADRSRAPLDDRAAVHAVTRASSLFLREVRLPERWWRRDLGPLVGWRPGDDPQRAVAVPLVFRRGRYHHVDPDTRAYGPVDATVAATFAAEATEVQAPLPSTARMRHLLRAGLVGASGDVRGLVFAATCVAVLGLGVPLATGEVLGQLARQGEVTGLVGFLALMLSAAVVAGLVGVVQNLRLLRLDGRMQSGAQLAIWDRLMRLPARFFAGRSSGEIANSMLGISFVGEALSALLPQLVTAAATVAVTLGMLLVVEPVLGLWAAGIVAVTMLTFGGFAVLIVHQQRSALPAEHRAAAMTNQLLGGIVKIKLAAAETRAHARWSEVAATARAALQRVRQSQAGLVAFGTVLPVAGQLVLFAVLMGPLAGRVAPADFFILNVGFAMLLGGLLVLVSAGVEVIAAVPRLGSLREILRADPEARPDRVDPGELRGEIALRRLTFAYQPDEPPVLVDIDLHIRPGEFVAIVGPSGCGKSTLLRLLLGFERQQQGAVLYDGQDLSELDVHAVRRQCGVVLQDGQLFAGSVRDNICGAGSFGLDQVWEAARMAGLADDLEALPMGMSTMVPFGGGTLSVGQRQRVLIARALAPLPRIIFLDEATSALDNRTQEVVSRSTAALAATRVVIAHRLSTVRAADTIVVLEAGRIVQRGTFDELMGDSDGLFHRLARRQLLTEPERSDAVPESRQADGQPATG</sequence>
<gene>
    <name evidence="11" type="ORF">ACFY3B_03970</name>
</gene>
<dbReference type="RefSeq" id="WP_387217820.1">
    <property type="nucleotide sequence ID" value="NZ_JBIAZM010000001.1"/>
</dbReference>
<name>A0ABW6VQI9_9ACTN</name>
<dbReference type="InterPro" id="IPR027417">
    <property type="entry name" value="P-loop_NTPase"/>
</dbReference>
<evidence type="ECO:0000256" key="2">
    <source>
        <dbReference type="ARBA" id="ARBA00022692"/>
    </source>
</evidence>
<evidence type="ECO:0000256" key="8">
    <source>
        <dbReference type="SAM" id="Phobius"/>
    </source>
</evidence>
<feature type="transmembrane region" description="Helical" evidence="8">
    <location>
        <begin position="435"/>
        <end position="459"/>
    </location>
</feature>
<evidence type="ECO:0000259" key="10">
    <source>
        <dbReference type="PROSITE" id="PS50929"/>
    </source>
</evidence>
<feature type="transmembrane region" description="Helical" evidence="8">
    <location>
        <begin position="665"/>
        <end position="685"/>
    </location>
</feature>
<dbReference type="SUPFAM" id="SSF52540">
    <property type="entry name" value="P-loop containing nucleoside triphosphate hydrolases"/>
    <property type="match status" value="1"/>
</dbReference>
<dbReference type="InterPro" id="IPR039421">
    <property type="entry name" value="Type_1_exporter"/>
</dbReference>
<feature type="transmembrane region" description="Helical" evidence="8">
    <location>
        <begin position="583"/>
        <end position="604"/>
    </location>
</feature>
<evidence type="ECO:0000259" key="9">
    <source>
        <dbReference type="PROSITE" id="PS50893"/>
    </source>
</evidence>
<feature type="region of interest" description="Disordered" evidence="7">
    <location>
        <begin position="993"/>
        <end position="1013"/>
    </location>
</feature>
<evidence type="ECO:0000256" key="3">
    <source>
        <dbReference type="ARBA" id="ARBA00022741"/>
    </source>
</evidence>